<dbReference type="EMBL" id="CP045226">
    <property type="protein sequence ID" value="QFS46169.1"/>
    <property type="molecule type" value="Genomic_DNA"/>
</dbReference>
<organism evidence="1 2">
    <name type="scientific">Nostoc sphaeroides CCNUC1</name>
    <dbReference type="NCBI Taxonomy" id="2653204"/>
    <lineage>
        <taxon>Bacteria</taxon>
        <taxon>Bacillati</taxon>
        <taxon>Cyanobacteriota</taxon>
        <taxon>Cyanophyceae</taxon>
        <taxon>Nostocales</taxon>
        <taxon>Nostocaceae</taxon>
        <taxon>Nostoc</taxon>
    </lineage>
</organism>
<evidence type="ECO:0000313" key="2">
    <source>
        <dbReference type="Proteomes" id="UP000326678"/>
    </source>
</evidence>
<dbReference type="KEGG" id="nsh:GXM_03649"/>
<reference evidence="1 2" key="1">
    <citation type="submission" date="2019-10" db="EMBL/GenBank/DDBJ databases">
        <title>Genomic and transcriptomic insights into the perfect genentic adaptation of a filamentous nitrogen-fixing cyanobacterium to rice fields.</title>
        <authorList>
            <person name="Chen Z."/>
        </authorList>
    </citation>
    <scope>NUCLEOTIDE SEQUENCE [LARGE SCALE GENOMIC DNA]</scope>
    <source>
        <strain evidence="1">CCNUC1</strain>
    </source>
</reference>
<proteinExistence type="predicted"/>
<evidence type="ECO:0000313" key="1">
    <source>
        <dbReference type="EMBL" id="QFS46169.1"/>
    </source>
</evidence>
<dbReference type="Proteomes" id="UP000326678">
    <property type="component" value="Chromosome Gxm1"/>
</dbReference>
<protein>
    <submittedName>
        <fullName evidence="1">Uncharacterized protein</fullName>
    </submittedName>
</protein>
<dbReference type="AlphaFoldDB" id="A0A5P8W2D3"/>
<keyword evidence="2" id="KW-1185">Reference proteome</keyword>
<gene>
    <name evidence="1" type="ORF">GXM_03649</name>
</gene>
<accession>A0A5P8W2D3</accession>
<name>A0A5P8W2D3_9NOSO</name>
<sequence length="45" mass="5029">MDKDAMNSVSTDGLFVAFFFQNGIAVFTLTTRCYSSCFNKCFNSV</sequence>